<evidence type="ECO:0000313" key="2">
    <source>
        <dbReference type="Proteomes" id="UP001234178"/>
    </source>
</evidence>
<dbReference type="Proteomes" id="UP001234178">
    <property type="component" value="Unassembled WGS sequence"/>
</dbReference>
<reference evidence="1 2" key="1">
    <citation type="journal article" date="2023" name="Nucleic Acids Res.">
        <title>The hologenome of Daphnia magna reveals possible DNA methylation and microbiome-mediated evolution of the host genome.</title>
        <authorList>
            <person name="Chaturvedi A."/>
            <person name="Li X."/>
            <person name="Dhandapani V."/>
            <person name="Marshall H."/>
            <person name="Kissane S."/>
            <person name="Cuenca-Cambronero M."/>
            <person name="Asole G."/>
            <person name="Calvet F."/>
            <person name="Ruiz-Romero M."/>
            <person name="Marangio P."/>
            <person name="Guigo R."/>
            <person name="Rago D."/>
            <person name="Mirbahai L."/>
            <person name="Eastwood N."/>
            <person name="Colbourne J.K."/>
            <person name="Zhou J."/>
            <person name="Mallon E."/>
            <person name="Orsini L."/>
        </authorList>
    </citation>
    <scope>NUCLEOTIDE SEQUENCE [LARGE SCALE GENOMIC DNA]</scope>
    <source>
        <strain evidence="1">LRV0_1</strain>
    </source>
</reference>
<evidence type="ECO:0000313" key="1">
    <source>
        <dbReference type="EMBL" id="KAK4009490.1"/>
    </source>
</evidence>
<organism evidence="1 2">
    <name type="scientific">Daphnia magna</name>
    <dbReference type="NCBI Taxonomy" id="35525"/>
    <lineage>
        <taxon>Eukaryota</taxon>
        <taxon>Metazoa</taxon>
        <taxon>Ecdysozoa</taxon>
        <taxon>Arthropoda</taxon>
        <taxon>Crustacea</taxon>
        <taxon>Branchiopoda</taxon>
        <taxon>Diplostraca</taxon>
        <taxon>Cladocera</taxon>
        <taxon>Anomopoda</taxon>
        <taxon>Daphniidae</taxon>
        <taxon>Daphnia</taxon>
    </lineage>
</organism>
<sequence length="148" mass="16682">MANNSAVRGSSRWTNKRKAIRLADKELENICPSVRFNVPLSLNVNSNEDSVQVNNQMDDCNVLAEGESLELSNTVEAGTMMLGSNTSFQLDEDEENYFMHDDKANDYYNSHCDDVSTFNTVQVSSDNNYVHLSFIHIKFSESKLGAWT</sequence>
<keyword evidence="2" id="KW-1185">Reference proteome</keyword>
<accession>A0ABQ9ZAF9</accession>
<name>A0ABQ9ZAF9_9CRUS</name>
<protein>
    <submittedName>
        <fullName evidence="1">Uncharacterized protein</fullName>
    </submittedName>
</protein>
<comment type="caution">
    <text evidence="1">The sequence shown here is derived from an EMBL/GenBank/DDBJ whole genome shotgun (WGS) entry which is preliminary data.</text>
</comment>
<gene>
    <name evidence="1" type="ORF">OUZ56_018602</name>
</gene>
<proteinExistence type="predicted"/>
<dbReference type="EMBL" id="JAOYFB010000003">
    <property type="protein sequence ID" value="KAK4009490.1"/>
    <property type="molecule type" value="Genomic_DNA"/>
</dbReference>